<proteinExistence type="predicted"/>
<gene>
    <name evidence="1" type="ORF">AWU65_22485</name>
</gene>
<dbReference type="AlphaFoldDB" id="A0A163LVI4"/>
<dbReference type="Proteomes" id="UP000076796">
    <property type="component" value="Unassembled WGS sequence"/>
</dbReference>
<sequence length="324" mass="36342">MGAILDPIEELKQHSVTDDHFREIDITSRLQQNMEINPYKNTSGYRSFTRKTVMSIVIPCLLLASFTAYAASGHIQILNNKGEVVVKTIDPPGSLPAKLSGLLEEYRVRVMSKLQQGELAAYYIKDDYINEGNGYDTLNPVKFEYRPTDYHSYEAFQKEQARTSAPPIKKPGSLPDGVKFAYGQVFPLGPQLYGEERAQYDALKQRLMHQAQSSTSQEKLFVEKLAWSKASNSVVYLSDGKSSTAITITAGYGKKASFTKLPDTSPEKVQLKHMEGIYLQHEANGDLVSWYDPNRSIVYAIMVNVKGLVNKDELLQLAESLIDE</sequence>
<evidence type="ECO:0000313" key="2">
    <source>
        <dbReference type="Proteomes" id="UP000076796"/>
    </source>
</evidence>
<name>A0A163LVI4_9BACL</name>
<evidence type="ECO:0000313" key="1">
    <source>
        <dbReference type="EMBL" id="KZS48505.1"/>
    </source>
</evidence>
<dbReference type="GeneID" id="97555951"/>
<dbReference type="RefSeq" id="WP_063479385.1">
    <property type="nucleotide sequence ID" value="NZ_CP147845.1"/>
</dbReference>
<reference evidence="1" key="1">
    <citation type="journal article" date="2016" name="Genome Announc.">
        <title>Draft genomes of two strains of Paenibacillus glucanolyticus with capability to degrade lignocellulose.</title>
        <authorList>
            <person name="Mathews S.L."/>
            <person name="Pawlak J."/>
            <person name="Grunden A.M."/>
        </authorList>
    </citation>
    <scope>NUCLEOTIDE SEQUENCE [LARGE SCALE GENOMIC DNA]</scope>
    <source>
        <strain evidence="1">SLM1</strain>
    </source>
</reference>
<evidence type="ECO:0008006" key="3">
    <source>
        <dbReference type="Google" id="ProtNLM"/>
    </source>
</evidence>
<organism evidence="1 2">
    <name type="scientific">Paenibacillus glucanolyticus</name>
    <dbReference type="NCBI Taxonomy" id="59843"/>
    <lineage>
        <taxon>Bacteria</taxon>
        <taxon>Bacillati</taxon>
        <taxon>Bacillota</taxon>
        <taxon>Bacilli</taxon>
        <taxon>Bacillales</taxon>
        <taxon>Paenibacillaceae</taxon>
        <taxon>Paenibacillus</taxon>
    </lineage>
</organism>
<comment type="caution">
    <text evidence="1">The sequence shown here is derived from an EMBL/GenBank/DDBJ whole genome shotgun (WGS) entry which is preliminary data.</text>
</comment>
<keyword evidence="2" id="KW-1185">Reference proteome</keyword>
<protein>
    <recommendedName>
        <fullName evidence="3">DUF4367 domain-containing protein</fullName>
    </recommendedName>
</protein>
<dbReference type="OrthoDB" id="2662982at2"/>
<accession>A0A163LVI4</accession>
<dbReference type="EMBL" id="LWMH01000001">
    <property type="protein sequence ID" value="KZS48505.1"/>
    <property type="molecule type" value="Genomic_DNA"/>
</dbReference>
<dbReference type="STRING" id="59843.A3958_21765"/>